<dbReference type="GO" id="GO:0008380">
    <property type="term" value="P:RNA splicing"/>
    <property type="evidence" value="ECO:0007669"/>
    <property type="project" value="UniProtKB-KW"/>
</dbReference>
<comment type="catalytic activity">
    <reaction evidence="9">
        <text>ATP + H2O = ADP + phosphate + H(+)</text>
        <dbReference type="Rhea" id="RHEA:13065"/>
        <dbReference type="ChEBI" id="CHEBI:15377"/>
        <dbReference type="ChEBI" id="CHEBI:15378"/>
        <dbReference type="ChEBI" id="CHEBI:30616"/>
        <dbReference type="ChEBI" id="CHEBI:43474"/>
        <dbReference type="ChEBI" id="CHEBI:456216"/>
        <dbReference type="EC" id="3.6.4.13"/>
    </reaction>
</comment>
<evidence type="ECO:0000313" key="13">
    <source>
        <dbReference type="EMBL" id="EKX51695.1"/>
    </source>
</evidence>
<evidence type="ECO:0000256" key="8">
    <source>
        <dbReference type="ARBA" id="ARBA00023187"/>
    </source>
</evidence>
<dbReference type="GO" id="GO:0016787">
    <property type="term" value="F:hydrolase activity"/>
    <property type="evidence" value="ECO:0007669"/>
    <property type="project" value="UniProtKB-KW"/>
</dbReference>
<dbReference type="InterPro" id="IPR011709">
    <property type="entry name" value="DEAD-box_helicase_OB_fold"/>
</dbReference>
<organism evidence="13">
    <name type="scientific">Guillardia theta (strain CCMP2712)</name>
    <name type="common">Cryptophyte</name>
    <dbReference type="NCBI Taxonomy" id="905079"/>
    <lineage>
        <taxon>Eukaryota</taxon>
        <taxon>Cryptophyceae</taxon>
        <taxon>Pyrenomonadales</taxon>
        <taxon>Geminigeraceae</taxon>
        <taxon>Guillardia</taxon>
    </lineage>
</organism>
<dbReference type="GO" id="GO:0003725">
    <property type="term" value="F:double-stranded RNA binding"/>
    <property type="evidence" value="ECO:0007669"/>
    <property type="project" value="TreeGrafter"/>
</dbReference>
<keyword evidence="6" id="KW-0347">Helicase</keyword>
<dbReference type="AlphaFoldDB" id="L1JU14"/>
<dbReference type="PaxDb" id="55529-EKX51695"/>
<reference evidence="13 15" key="1">
    <citation type="journal article" date="2012" name="Nature">
        <title>Algal genomes reveal evolutionary mosaicism and the fate of nucleomorphs.</title>
        <authorList>
            <consortium name="DOE Joint Genome Institute"/>
            <person name="Curtis B.A."/>
            <person name="Tanifuji G."/>
            <person name="Burki F."/>
            <person name="Gruber A."/>
            <person name="Irimia M."/>
            <person name="Maruyama S."/>
            <person name="Arias M.C."/>
            <person name="Ball S.G."/>
            <person name="Gile G.H."/>
            <person name="Hirakawa Y."/>
            <person name="Hopkins J.F."/>
            <person name="Kuo A."/>
            <person name="Rensing S.A."/>
            <person name="Schmutz J."/>
            <person name="Symeonidi A."/>
            <person name="Elias M."/>
            <person name="Eveleigh R.J."/>
            <person name="Herman E.K."/>
            <person name="Klute M.J."/>
            <person name="Nakayama T."/>
            <person name="Obornik M."/>
            <person name="Reyes-Prieto A."/>
            <person name="Armbrust E.V."/>
            <person name="Aves S.J."/>
            <person name="Beiko R.G."/>
            <person name="Coutinho P."/>
            <person name="Dacks J.B."/>
            <person name="Durnford D.G."/>
            <person name="Fast N.M."/>
            <person name="Green B.R."/>
            <person name="Grisdale C.J."/>
            <person name="Hempel F."/>
            <person name="Henrissat B."/>
            <person name="Hoppner M.P."/>
            <person name="Ishida K."/>
            <person name="Kim E."/>
            <person name="Koreny L."/>
            <person name="Kroth P.G."/>
            <person name="Liu Y."/>
            <person name="Malik S.B."/>
            <person name="Maier U.G."/>
            <person name="McRose D."/>
            <person name="Mock T."/>
            <person name="Neilson J.A."/>
            <person name="Onodera N.T."/>
            <person name="Poole A.M."/>
            <person name="Pritham E.J."/>
            <person name="Richards T.A."/>
            <person name="Rocap G."/>
            <person name="Roy S.W."/>
            <person name="Sarai C."/>
            <person name="Schaack S."/>
            <person name="Shirato S."/>
            <person name="Slamovits C.H."/>
            <person name="Spencer D.F."/>
            <person name="Suzuki S."/>
            <person name="Worden A.Z."/>
            <person name="Zauner S."/>
            <person name="Barry K."/>
            <person name="Bell C."/>
            <person name="Bharti A.K."/>
            <person name="Crow J.A."/>
            <person name="Grimwood J."/>
            <person name="Kramer R."/>
            <person name="Lindquist E."/>
            <person name="Lucas S."/>
            <person name="Salamov A."/>
            <person name="McFadden G.I."/>
            <person name="Lane C.E."/>
            <person name="Keeling P.J."/>
            <person name="Gray M.W."/>
            <person name="Grigoriev I.V."/>
            <person name="Archibald J.M."/>
        </authorList>
    </citation>
    <scope>NUCLEOTIDE SEQUENCE</scope>
    <source>
        <strain evidence="13 15">CCMP2712</strain>
    </source>
</reference>
<dbReference type="Pfam" id="PF07717">
    <property type="entry name" value="OB_NTP_bind"/>
    <property type="match status" value="1"/>
</dbReference>
<dbReference type="GO" id="GO:0006397">
    <property type="term" value="P:mRNA processing"/>
    <property type="evidence" value="ECO:0007669"/>
    <property type="project" value="UniProtKB-KW"/>
</dbReference>
<dbReference type="FunFam" id="3.40.50.300:FF:000750">
    <property type="entry name" value="Putative ATP-dependent RNA helicase DHX33"/>
    <property type="match status" value="1"/>
</dbReference>
<proteinExistence type="predicted"/>
<evidence type="ECO:0000256" key="5">
    <source>
        <dbReference type="ARBA" id="ARBA00022801"/>
    </source>
</evidence>
<dbReference type="Pfam" id="PF21010">
    <property type="entry name" value="HA2_C"/>
    <property type="match status" value="1"/>
</dbReference>
<dbReference type="EC" id="3.6.4.13" evidence="2"/>
<evidence type="ECO:0000256" key="4">
    <source>
        <dbReference type="ARBA" id="ARBA00022741"/>
    </source>
</evidence>
<dbReference type="InterPro" id="IPR027417">
    <property type="entry name" value="P-loop_NTPase"/>
</dbReference>
<dbReference type="SMART" id="SM00487">
    <property type="entry name" value="DEXDc"/>
    <property type="match status" value="1"/>
</dbReference>
<gene>
    <name evidence="13" type="ORF">GUITHDRAFT_157138</name>
</gene>
<keyword evidence="8" id="KW-0508">mRNA splicing</keyword>
<dbReference type="SMART" id="SM00847">
    <property type="entry name" value="HA2"/>
    <property type="match status" value="1"/>
</dbReference>
<protein>
    <recommendedName>
        <fullName evidence="2">RNA helicase</fullName>
        <ecNumber evidence="2">3.6.4.13</ecNumber>
    </recommendedName>
</protein>
<dbReference type="PANTHER" id="PTHR18934">
    <property type="entry name" value="ATP-DEPENDENT RNA HELICASE"/>
    <property type="match status" value="1"/>
</dbReference>
<dbReference type="Pfam" id="PF04408">
    <property type="entry name" value="WHD_HA2"/>
    <property type="match status" value="1"/>
</dbReference>
<dbReference type="Pfam" id="PF00271">
    <property type="entry name" value="Helicase_C"/>
    <property type="match status" value="1"/>
</dbReference>
<dbReference type="EnsemblProtists" id="EKX51695">
    <property type="protein sequence ID" value="EKX51695"/>
    <property type="gene ID" value="GUITHDRAFT_157138"/>
</dbReference>
<evidence type="ECO:0000259" key="11">
    <source>
        <dbReference type="PROSITE" id="PS51192"/>
    </source>
</evidence>
<accession>L1JU14</accession>
<dbReference type="SMART" id="SM00382">
    <property type="entry name" value="AAA"/>
    <property type="match status" value="1"/>
</dbReference>
<evidence type="ECO:0000259" key="12">
    <source>
        <dbReference type="PROSITE" id="PS51194"/>
    </source>
</evidence>
<dbReference type="RefSeq" id="XP_005838675.1">
    <property type="nucleotide sequence ID" value="XM_005838618.1"/>
</dbReference>
<dbReference type="Pfam" id="PF00270">
    <property type="entry name" value="DEAD"/>
    <property type="match status" value="1"/>
</dbReference>
<comment type="subcellular location">
    <subcellularLocation>
        <location evidence="1">Plastid</location>
        <location evidence="1">Chloroplast</location>
    </subcellularLocation>
</comment>
<dbReference type="GeneID" id="17308477"/>
<dbReference type="Gene3D" id="3.40.50.300">
    <property type="entry name" value="P-loop containing nucleotide triphosphate hydrolases"/>
    <property type="match status" value="2"/>
</dbReference>
<evidence type="ECO:0000256" key="9">
    <source>
        <dbReference type="ARBA" id="ARBA00047984"/>
    </source>
</evidence>
<dbReference type="InterPro" id="IPR007502">
    <property type="entry name" value="Helicase-assoc_dom"/>
</dbReference>
<dbReference type="FunFam" id="3.40.50.300:FF:000145">
    <property type="entry name" value="probable ATP-dependent RNA helicase DHX40"/>
    <property type="match status" value="1"/>
</dbReference>
<dbReference type="PROSITE" id="PS51194">
    <property type="entry name" value="HELICASE_CTER"/>
    <property type="match status" value="1"/>
</dbReference>
<feature type="region of interest" description="Disordered" evidence="10">
    <location>
        <begin position="1"/>
        <end position="39"/>
    </location>
</feature>
<dbReference type="PANTHER" id="PTHR18934:SF118">
    <property type="entry name" value="ATP-DEPENDENT RNA HELICASE DHX33"/>
    <property type="match status" value="1"/>
</dbReference>
<keyword evidence="3" id="KW-0507">mRNA processing</keyword>
<dbReference type="CDD" id="cd18791">
    <property type="entry name" value="SF2_C_RHA"/>
    <property type="match status" value="1"/>
</dbReference>
<evidence type="ECO:0000313" key="15">
    <source>
        <dbReference type="Proteomes" id="UP000011087"/>
    </source>
</evidence>
<evidence type="ECO:0000256" key="6">
    <source>
        <dbReference type="ARBA" id="ARBA00022806"/>
    </source>
</evidence>
<dbReference type="GO" id="GO:0005730">
    <property type="term" value="C:nucleolus"/>
    <property type="evidence" value="ECO:0007669"/>
    <property type="project" value="TreeGrafter"/>
</dbReference>
<dbReference type="eggNOG" id="KOG0922">
    <property type="taxonomic scope" value="Eukaryota"/>
</dbReference>
<dbReference type="Gene3D" id="1.20.120.1080">
    <property type="match status" value="1"/>
</dbReference>
<dbReference type="PROSITE" id="PS51192">
    <property type="entry name" value="HELICASE_ATP_BIND_1"/>
    <property type="match status" value="1"/>
</dbReference>
<dbReference type="InterPro" id="IPR011545">
    <property type="entry name" value="DEAD/DEAH_box_helicase_dom"/>
</dbReference>
<dbReference type="InterPro" id="IPR001650">
    <property type="entry name" value="Helicase_C-like"/>
</dbReference>
<dbReference type="PROSITE" id="PS00690">
    <property type="entry name" value="DEAH_ATP_HELICASE"/>
    <property type="match status" value="1"/>
</dbReference>
<dbReference type="InterPro" id="IPR002464">
    <property type="entry name" value="DNA/RNA_helicase_DEAH_CS"/>
</dbReference>
<dbReference type="Proteomes" id="UP000011087">
    <property type="component" value="Unassembled WGS sequence"/>
</dbReference>
<keyword evidence="5" id="KW-0378">Hydrolase</keyword>
<dbReference type="InterPro" id="IPR003593">
    <property type="entry name" value="AAA+_ATPase"/>
</dbReference>
<dbReference type="GO" id="GO:0045943">
    <property type="term" value="P:positive regulation of transcription by RNA polymerase I"/>
    <property type="evidence" value="ECO:0007669"/>
    <property type="project" value="TreeGrafter"/>
</dbReference>
<dbReference type="InterPro" id="IPR014001">
    <property type="entry name" value="Helicase_ATP-bd"/>
</dbReference>
<dbReference type="SUPFAM" id="SSF52540">
    <property type="entry name" value="P-loop containing nucleoside triphosphate hydrolases"/>
    <property type="match status" value="1"/>
</dbReference>
<evidence type="ECO:0000256" key="1">
    <source>
        <dbReference type="ARBA" id="ARBA00004229"/>
    </source>
</evidence>
<feature type="domain" description="Helicase ATP-binding" evidence="11">
    <location>
        <begin position="56"/>
        <end position="223"/>
    </location>
</feature>
<dbReference type="STRING" id="905079.L1JU14"/>
<dbReference type="OrthoDB" id="10253254at2759"/>
<keyword evidence="15" id="KW-1185">Reference proteome</keyword>
<keyword evidence="4" id="KW-0547">Nucleotide-binding</keyword>
<dbReference type="GO" id="GO:0003724">
    <property type="term" value="F:RNA helicase activity"/>
    <property type="evidence" value="ECO:0007669"/>
    <property type="project" value="UniProtKB-EC"/>
</dbReference>
<dbReference type="OMA" id="CHENFLH"/>
<evidence type="ECO:0000256" key="3">
    <source>
        <dbReference type="ARBA" id="ARBA00022664"/>
    </source>
</evidence>
<reference evidence="14" key="3">
    <citation type="submission" date="2016-03" db="UniProtKB">
        <authorList>
            <consortium name="EnsemblProtists"/>
        </authorList>
    </citation>
    <scope>IDENTIFICATION</scope>
</reference>
<evidence type="ECO:0000256" key="2">
    <source>
        <dbReference type="ARBA" id="ARBA00012552"/>
    </source>
</evidence>
<sequence length="678" mass="76373">MSDVDPEVGEKRRKNHQSHGTKKRCQGKNSMNGEHKESILEKRKELPVYKARSEILFECRRHATLILVGETGSGKTTQVPQFLFDAGYAKHGMIAVTQPRRVAATSVARRVADEFGCRVGEEVGYTVRFEDSTSHSTKIKFMTDGMLLRELMLDGELRRYSTIVLDEAHERSLNTELLLALVKRLQKSRQESSFPLKVVIMSATLEAEAYSRFFLDCKIVKVPGRMYPVEVLYTPEPQPDFLDAAVVTCLQIHLEEPRGDVLCFLCGQDQIEDAAKVLQERSRALPPSCDKLMPCPLYAALPPSEQMHAFAPAPEGTRKIILATNIAESSITIDSIKYVVDNGLVKARIYDPKHDMESLHEELQNACIPISKAQAKQRAGRAGRVSSGKAYRLYTEAQFEELSAAAVPEIKRCRLSSMVLQLFVMGIDNLMEFEFMDTPPILLLTKALEQLFLLQALDKNKTLTDLGRKMAMLPLEPPYAKLLLSSSKFSCSEEILTIVAMLSVDSIFFNPAGKREEAARARHLISSADGDHMTYLKVYDGWLKSKKDREWCHQYFINSRNMKKVEDIRNQLQGYCKQGKIPLVSCEQELTAVARCLCTAFYSNTATIAPDGKSYRMEVTAQEVYLHPSSVLFGRRARSVVFDELVLTSKLYMRHCTVIDVGWLAELVPLLYKTAGKS</sequence>
<dbReference type="KEGG" id="gtt:GUITHDRAFT_157138"/>
<dbReference type="HOGENOM" id="CLU_001832_5_11_1"/>
<dbReference type="FunFam" id="1.20.120.1080:FF:000001">
    <property type="entry name" value="Pre-mRNA-splicing factor ATP-dependent RNA helicase"/>
    <property type="match status" value="1"/>
</dbReference>
<evidence type="ECO:0000256" key="7">
    <source>
        <dbReference type="ARBA" id="ARBA00022840"/>
    </source>
</evidence>
<dbReference type="GO" id="GO:0005524">
    <property type="term" value="F:ATP binding"/>
    <property type="evidence" value="ECO:0007669"/>
    <property type="project" value="UniProtKB-KW"/>
</dbReference>
<name>L1JU14_GUITC</name>
<feature type="compositionally biased region" description="Basic residues" evidence="10">
    <location>
        <begin position="11"/>
        <end position="26"/>
    </location>
</feature>
<dbReference type="EMBL" id="JH992974">
    <property type="protein sequence ID" value="EKX51695.1"/>
    <property type="molecule type" value="Genomic_DNA"/>
</dbReference>
<evidence type="ECO:0000256" key="10">
    <source>
        <dbReference type="SAM" id="MobiDB-lite"/>
    </source>
</evidence>
<feature type="domain" description="Helicase C-terminal" evidence="12">
    <location>
        <begin position="246"/>
        <end position="431"/>
    </location>
</feature>
<evidence type="ECO:0000313" key="14">
    <source>
        <dbReference type="EnsemblProtists" id="EKX51695"/>
    </source>
</evidence>
<keyword evidence="7" id="KW-0067">ATP-binding</keyword>
<dbReference type="InterPro" id="IPR048333">
    <property type="entry name" value="HA2_WH"/>
</dbReference>
<dbReference type="SMART" id="SM00490">
    <property type="entry name" value="HELICc"/>
    <property type="match status" value="1"/>
</dbReference>
<reference evidence="15" key="2">
    <citation type="submission" date="2012-11" db="EMBL/GenBank/DDBJ databases">
        <authorList>
            <person name="Kuo A."/>
            <person name="Curtis B.A."/>
            <person name="Tanifuji G."/>
            <person name="Burki F."/>
            <person name="Gruber A."/>
            <person name="Irimia M."/>
            <person name="Maruyama S."/>
            <person name="Arias M.C."/>
            <person name="Ball S.G."/>
            <person name="Gile G.H."/>
            <person name="Hirakawa Y."/>
            <person name="Hopkins J.F."/>
            <person name="Rensing S.A."/>
            <person name="Schmutz J."/>
            <person name="Symeonidi A."/>
            <person name="Elias M."/>
            <person name="Eveleigh R.J."/>
            <person name="Herman E.K."/>
            <person name="Klute M.J."/>
            <person name="Nakayama T."/>
            <person name="Obornik M."/>
            <person name="Reyes-Prieto A."/>
            <person name="Armbrust E.V."/>
            <person name="Aves S.J."/>
            <person name="Beiko R.G."/>
            <person name="Coutinho P."/>
            <person name="Dacks J.B."/>
            <person name="Durnford D.G."/>
            <person name="Fast N.M."/>
            <person name="Green B.R."/>
            <person name="Grisdale C."/>
            <person name="Hempe F."/>
            <person name="Henrissat B."/>
            <person name="Hoppner M.P."/>
            <person name="Ishida K.-I."/>
            <person name="Kim E."/>
            <person name="Koreny L."/>
            <person name="Kroth P.G."/>
            <person name="Liu Y."/>
            <person name="Malik S.-B."/>
            <person name="Maier U.G."/>
            <person name="McRose D."/>
            <person name="Mock T."/>
            <person name="Neilson J.A."/>
            <person name="Onodera N.T."/>
            <person name="Poole A.M."/>
            <person name="Pritham E.J."/>
            <person name="Richards T.A."/>
            <person name="Rocap G."/>
            <person name="Roy S.W."/>
            <person name="Sarai C."/>
            <person name="Schaack S."/>
            <person name="Shirato S."/>
            <person name="Slamovits C.H."/>
            <person name="Spencer D.F."/>
            <person name="Suzuki S."/>
            <person name="Worden A.Z."/>
            <person name="Zauner S."/>
            <person name="Barry K."/>
            <person name="Bell C."/>
            <person name="Bharti A.K."/>
            <person name="Crow J.A."/>
            <person name="Grimwood J."/>
            <person name="Kramer R."/>
            <person name="Lindquist E."/>
            <person name="Lucas S."/>
            <person name="Salamov A."/>
            <person name="McFadden G.I."/>
            <person name="Lane C.E."/>
            <person name="Keeling P.J."/>
            <person name="Gray M.W."/>
            <person name="Grigoriev I.V."/>
            <person name="Archibald J.M."/>
        </authorList>
    </citation>
    <scope>NUCLEOTIDE SEQUENCE</scope>
    <source>
        <strain evidence="15">CCMP2712</strain>
    </source>
</reference>
<dbReference type="GO" id="GO:0009507">
    <property type="term" value="C:chloroplast"/>
    <property type="evidence" value="ECO:0007669"/>
    <property type="project" value="UniProtKB-SubCell"/>
</dbReference>